<dbReference type="InterPro" id="IPR001789">
    <property type="entry name" value="Sig_transdc_resp-reg_receiver"/>
</dbReference>
<dbReference type="CDD" id="cd06170">
    <property type="entry name" value="LuxR_C_like"/>
    <property type="match status" value="1"/>
</dbReference>
<dbReference type="KEGG" id="mgik:GO620_007185"/>
<keyword evidence="4" id="KW-1185">Reference proteome</keyword>
<proteinExistence type="predicted"/>
<dbReference type="PROSITE" id="PS50043">
    <property type="entry name" value="HTH_LUXR_2"/>
    <property type="match status" value="1"/>
</dbReference>
<dbReference type="Proteomes" id="UP000429232">
    <property type="component" value="Chromosome"/>
</dbReference>
<dbReference type="GO" id="GO:0003677">
    <property type="term" value="F:DNA binding"/>
    <property type="evidence" value="ECO:0007669"/>
    <property type="project" value="UniProtKB-KW"/>
</dbReference>
<dbReference type="SUPFAM" id="SSF46894">
    <property type="entry name" value="C-terminal effector domain of the bipartite response regulators"/>
    <property type="match status" value="1"/>
</dbReference>
<dbReference type="EMBL" id="CP066775">
    <property type="protein sequence ID" value="QQL51223.1"/>
    <property type="molecule type" value="Genomic_DNA"/>
</dbReference>
<reference evidence="3 4" key="1">
    <citation type="submission" date="2020-12" db="EMBL/GenBank/DDBJ databases">
        <title>HMF7856_wgs.fasta genome submission.</title>
        <authorList>
            <person name="Kang H."/>
            <person name="Kim H."/>
            <person name="Joh K."/>
        </authorList>
    </citation>
    <scope>NUCLEOTIDE SEQUENCE [LARGE SCALE GENOMIC DNA]</scope>
    <source>
        <strain evidence="3 4">HMF7856</strain>
    </source>
</reference>
<evidence type="ECO:0000256" key="2">
    <source>
        <dbReference type="ARBA" id="ARBA00023125"/>
    </source>
</evidence>
<dbReference type="Pfam" id="PF00196">
    <property type="entry name" value="GerE"/>
    <property type="match status" value="1"/>
</dbReference>
<dbReference type="Pfam" id="PF00072">
    <property type="entry name" value="Response_reg"/>
    <property type="match status" value="1"/>
</dbReference>
<dbReference type="AlphaFoldDB" id="A0A6I4I0X4"/>
<gene>
    <name evidence="3" type="ORF">GO620_007185</name>
</gene>
<protein>
    <submittedName>
        <fullName evidence="3">Response regulator transcription factor</fullName>
    </submittedName>
</protein>
<dbReference type="PANTHER" id="PTHR43214">
    <property type="entry name" value="TWO-COMPONENT RESPONSE REGULATOR"/>
    <property type="match status" value="1"/>
</dbReference>
<dbReference type="InterPro" id="IPR011006">
    <property type="entry name" value="CheY-like_superfamily"/>
</dbReference>
<sequence length="217" mass="24276">MIKIILAEDHNVVRNGIKALLEKEKDYKIVGEAVNSEQLLTILQNQEEPDILLSDINMPGVNGLDLIPKLRETHQKMKIVMLSMLDKEKYIAHAFSSGANGFLLKSITPDELIFAIRHVHMYGKYICSELSLRLLDKLLATNSVTENQPSPSDLKLSVRDLEVLLLIADGLTNAEIAEKLFTSKRTAEGYRKGLMEKTGSVNTASLIKFAMKNNLIE</sequence>
<evidence type="ECO:0000256" key="1">
    <source>
        <dbReference type="ARBA" id="ARBA00022553"/>
    </source>
</evidence>
<dbReference type="PRINTS" id="PR00038">
    <property type="entry name" value="HTHLUXR"/>
</dbReference>
<dbReference type="SMART" id="SM00448">
    <property type="entry name" value="REC"/>
    <property type="match status" value="1"/>
</dbReference>
<dbReference type="SMART" id="SM00421">
    <property type="entry name" value="HTH_LUXR"/>
    <property type="match status" value="1"/>
</dbReference>
<dbReference type="GO" id="GO:0000160">
    <property type="term" value="P:phosphorelay signal transduction system"/>
    <property type="evidence" value="ECO:0007669"/>
    <property type="project" value="InterPro"/>
</dbReference>
<dbReference type="PANTHER" id="PTHR43214:SF43">
    <property type="entry name" value="TWO-COMPONENT RESPONSE REGULATOR"/>
    <property type="match status" value="1"/>
</dbReference>
<evidence type="ECO:0000313" key="4">
    <source>
        <dbReference type="Proteomes" id="UP000429232"/>
    </source>
</evidence>
<dbReference type="InterPro" id="IPR058245">
    <property type="entry name" value="NreC/VraR/RcsB-like_REC"/>
</dbReference>
<dbReference type="InterPro" id="IPR016032">
    <property type="entry name" value="Sig_transdc_resp-reg_C-effctor"/>
</dbReference>
<dbReference type="GO" id="GO:0006355">
    <property type="term" value="P:regulation of DNA-templated transcription"/>
    <property type="evidence" value="ECO:0007669"/>
    <property type="project" value="InterPro"/>
</dbReference>
<dbReference type="RefSeq" id="WP_157523797.1">
    <property type="nucleotide sequence ID" value="NZ_CP066775.1"/>
</dbReference>
<dbReference type="Gene3D" id="3.40.50.2300">
    <property type="match status" value="1"/>
</dbReference>
<dbReference type="InterPro" id="IPR039420">
    <property type="entry name" value="WalR-like"/>
</dbReference>
<keyword evidence="1" id="KW-0597">Phosphoprotein</keyword>
<organism evidence="3 4">
    <name type="scientific">Mucilaginibacter ginkgonis</name>
    <dbReference type="NCBI Taxonomy" id="2682091"/>
    <lineage>
        <taxon>Bacteria</taxon>
        <taxon>Pseudomonadati</taxon>
        <taxon>Bacteroidota</taxon>
        <taxon>Sphingobacteriia</taxon>
        <taxon>Sphingobacteriales</taxon>
        <taxon>Sphingobacteriaceae</taxon>
        <taxon>Mucilaginibacter</taxon>
    </lineage>
</organism>
<dbReference type="SUPFAM" id="SSF52172">
    <property type="entry name" value="CheY-like"/>
    <property type="match status" value="1"/>
</dbReference>
<dbReference type="InterPro" id="IPR000792">
    <property type="entry name" value="Tscrpt_reg_LuxR_C"/>
</dbReference>
<keyword evidence="2" id="KW-0238">DNA-binding</keyword>
<name>A0A6I4I0X4_9SPHI</name>
<evidence type="ECO:0000313" key="3">
    <source>
        <dbReference type="EMBL" id="QQL51223.1"/>
    </source>
</evidence>
<accession>A0A6I4I0X4</accession>
<dbReference type="CDD" id="cd17535">
    <property type="entry name" value="REC_NarL-like"/>
    <property type="match status" value="1"/>
</dbReference>
<dbReference type="PROSITE" id="PS50110">
    <property type="entry name" value="RESPONSE_REGULATORY"/>
    <property type="match status" value="1"/>
</dbReference>